<name>A0A6N6VZ76_9BACT</name>
<reference evidence="1 2" key="1">
    <citation type="submission" date="2019-10" db="EMBL/GenBank/DDBJ databases">
        <title>New species of Slilvanegrellaceae.</title>
        <authorList>
            <person name="Pitt A."/>
            <person name="Hahn M.W."/>
        </authorList>
    </citation>
    <scope>NUCLEOTIDE SEQUENCE [LARGE SCALE GENOMIC DNA]</scope>
    <source>
        <strain evidence="1 2">SP-Ram-0.45-NSY-1</strain>
    </source>
</reference>
<gene>
    <name evidence="1" type="ORF">GCL60_01140</name>
</gene>
<comment type="caution">
    <text evidence="1">The sequence shown here is derived from an EMBL/GenBank/DDBJ whole genome shotgun (WGS) entry which is preliminary data.</text>
</comment>
<organism evidence="1 2">
    <name type="scientific">Silvanigrella paludirubra</name>
    <dbReference type="NCBI Taxonomy" id="2499159"/>
    <lineage>
        <taxon>Bacteria</taxon>
        <taxon>Pseudomonadati</taxon>
        <taxon>Bdellovibrionota</taxon>
        <taxon>Oligoflexia</taxon>
        <taxon>Silvanigrellales</taxon>
        <taxon>Silvanigrellaceae</taxon>
        <taxon>Silvanigrella</taxon>
    </lineage>
</organism>
<sequence length="212" mass="24326">MKKEIIFIILIIFLISLNQKLFASKSSDFIIDSGFSMVNFAGDNFTGGNVKLSLLSPIYHSQPDNLDIVLGGGIRIERVDYLTQEKYYGYATTINSFEVGIITGLRYKILPELRFFLLPSFYYSPHTIFENKIYLNNTDIIKEASVDYNLNTGIDLKLIYKIFSDFGIGLDSYIAYGYMKYNDTSFYSLTVKGGQGGYYIYNFNVSFTYFLR</sequence>
<dbReference type="EMBL" id="WFLM01000001">
    <property type="protein sequence ID" value="KAB8040552.1"/>
    <property type="molecule type" value="Genomic_DNA"/>
</dbReference>
<dbReference type="Proteomes" id="UP000437748">
    <property type="component" value="Unassembled WGS sequence"/>
</dbReference>
<proteinExistence type="predicted"/>
<evidence type="ECO:0000313" key="1">
    <source>
        <dbReference type="EMBL" id="KAB8040552.1"/>
    </source>
</evidence>
<keyword evidence="2" id="KW-1185">Reference proteome</keyword>
<dbReference type="AlphaFoldDB" id="A0A6N6VZ76"/>
<dbReference type="RefSeq" id="WP_153418067.1">
    <property type="nucleotide sequence ID" value="NZ_WFLM01000001.1"/>
</dbReference>
<accession>A0A6N6VZ76</accession>
<protein>
    <recommendedName>
        <fullName evidence="3">Outer membrane beta-barrel protein</fullName>
    </recommendedName>
</protein>
<evidence type="ECO:0000313" key="2">
    <source>
        <dbReference type="Proteomes" id="UP000437748"/>
    </source>
</evidence>
<evidence type="ECO:0008006" key="3">
    <source>
        <dbReference type="Google" id="ProtNLM"/>
    </source>
</evidence>